<proteinExistence type="predicted"/>
<dbReference type="Gene3D" id="3.30.420.10">
    <property type="entry name" value="Ribonuclease H-like superfamily/Ribonuclease H"/>
    <property type="match status" value="1"/>
</dbReference>
<gene>
    <name evidence="2" type="ORF">G2W53_043067</name>
</gene>
<feature type="domain" description="RNase H type-1" evidence="1">
    <location>
        <begin position="839"/>
        <end position="961"/>
    </location>
</feature>
<dbReference type="GO" id="GO:0004523">
    <property type="term" value="F:RNA-DNA hybrid ribonuclease activity"/>
    <property type="evidence" value="ECO:0007669"/>
    <property type="project" value="InterPro"/>
</dbReference>
<organism evidence="2 3">
    <name type="scientific">Senna tora</name>
    <dbReference type="NCBI Taxonomy" id="362788"/>
    <lineage>
        <taxon>Eukaryota</taxon>
        <taxon>Viridiplantae</taxon>
        <taxon>Streptophyta</taxon>
        <taxon>Embryophyta</taxon>
        <taxon>Tracheophyta</taxon>
        <taxon>Spermatophyta</taxon>
        <taxon>Magnoliopsida</taxon>
        <taxon>eudicotyledons</taxon>
        <taxon>Gunneridae</taxon>
        <taxon>Pentapetalae</taxon>
        <taxon>rosids</taxon>
        <taxon>fabids</taxon>
        <taxon>Fabales</taxon>
        <taxon>Fabaceae</taxon>
        <taxon>Caesalpinioideae</taxon>
        <taxon>Cassia clade</taxon>
        <taxon>Senna</taxon>
    </lineage>
</organism>
<dbReference type="EMBL" id="JAAIUW010000013">
    <property type="protein sequence ID" value="KAF7803956.1"/>
    <property type="molecule type" value="Genomic_DNA"/>
</dbReference>
<dbReference type="OrthoDB" id="1433654at2759"/>
<dbReference type="AlphaFoldDB" id="A0A834SI20"/>
<dbReference type="GO" id="GO:0003676">
    <property type="term" value="F:nucleic acid binding"/>
    <property type="evidence" value="ECO:0007669"/>
    <property type="project" value="InterPro"/>
</dbReference>
<reference evidence="2" key="1">
    <citation type="submission" date="2020-09" db="EMBL/GenBank/DDBJ databases">
        <title>Genome-Enabled Discovery of Anthraquinone Biosynthesis in Senna tora.</title>
        <authorList>
            <person name="Kang S.-H."/>
            <person name="Pandey R.P."/>
            <person name="Lee C.-M."/>
            <person name="Sim J.-S."/>
            <person name="Jeong J.-T."/>
            <person name="Choi B.-S."/>
            <person name="Jung M."/>
            <person name="Ginzburg D."/>
            <person name="Zhao K."/>
            <person name="Won S.Y."/>
            <person name="Oh T.-J."/>
            <person name="Yu Y."/>
            <person name="Kim N.-H."/>
            <person name="Lee O.R."/>
            <person name="Lee T.-H."/>
            <person name="Bashyal P."/>
            <person name="Kim T.-S."/>
            <person name="Lee W.-H."/>
            <person name="Kawkins C."/>
            <person name="Kim C.-K."/>
            <person name="Kim J.S."/>
            <person name="Ahn B.O."/>
            <person name="Rhee S.Y."/>
            <person name="Sohng J.K."/>
        </authorList>
    </citation>
    <scope>NUCLEOTIDE SEQUENCE</scope>
    <source>
        <tissue evidence="2">Leaf</tissue>
    </source>
</reference>
<dbReference type="InterPro" id="IPR036691">
    <property type="entry name" value="Endo/exonu/phosph_ase_sf"/>
</dbReference>
<dbReference type="InterPro" id="IPR012337">
    <property type="entry name" value="RNaseH-like_sf"/>
</dbReference>
<dbReference type="GO" id="GO:0003964">
    <property type="term" value="F:RNA-directed DNA polymerase activity"/>
    <property type="evidence" value="ECO:0007669"/>
    <property type="project" value="UniProtKB-KW"/>
</dbReference>
<keyword evidence="2" id="KW-0548">Nucleotidyltransferase</keyword>
<dbReference type="InterPro" id="IPR044730">
    <property type="entry name" value="RNase_H-like_dom_plant"/>
</dbReference>
<dbReference type="CDD" id="cd06222">
    <property type="entry name" value="RNase_H_like"/>
    <property type="match status" value="1"/>
</dbReference>
<evidence type="ECO:0000313" key="3">
    <source>
        <dbReference type="Proteomes" id="UP000634136"/>
    </source>
</evidence>
<name>A0A834SI20_9FABA</name>
<dbReference type="Gene3D" id="3.60.10.10">
    <property type="entry name" value="Endonuclease/exonuclease/phosphatase"/>
    <property type="match status" value="1"/>
</dbReference>
<dbReference type="Proteomes" id="UP000634136">
    <property type="component" value="Unassembled WGS sequence"/>
</dbReference>
<dbReference type="SUPFAM" id="SSF53098">
    <property type="entry name" value="Ribonuclease H-like"/>
    <property type="match status" value="1"/>
</dbReference>
<dbReference type="PANTHER" id="PTHR33116:SF78">
    <property type="entry name" value="OS12G0587133 PROTEIN"/>
    <property type="match status" value="1"/>
</dbReference>
<protein>
    <submittedName>
        <fullName evidence="2">Reverse transcriptase</fullName>
    </submittedName>
</protein>
<dbReference type="InterPro" id="IPR036397">
    <property type="entry name" value="RNaseH_sf"/>
</dbReference>
<accession>A0A834SI20</accession>
<keyword evidence="2" id="KW-0695">RNA-directed DNA polymerase</keyword>
<sequence>MDPFRVLAWNVRGACNGDFKRVFWELANRNKPNIVVLTETRVGRNRAQNIMNSLGFDSTHRVDPMGYTGGIWILWDSRDINLSIRGSTFQEVHALAEDEKWGGLLASQSRIRDFKSCLDNCGLVDLGFSGCKYTWCNKRPSGQLVFERIDRFVANASWISLFPDAVNYHLPRVLITRNWSIQGSALNALKVIKEVLIIWNREIFGNIFYKKNVLLNRLQGISVALSQNPNTFLVRLESQLDKELRAVLQAEEERWASKSRMNWLMLADSNSRYFHASVLGRRRQNRITCLKNEVGEWIHEPDELNNLIINHFKGIYRASVCSPLPNWLRFSASIAVLNISLDSIPSHEEVTTALFSLNPFKAAGRDGFQPAFFQKSWATTSTLVVKEVQDCFRNSTIPKEWNKTMGDPISPYLFILCMETLTKLINAAITQKQWTPPKIKGLTVSHLFADAVLLFGRAYNETVKSIKRVMDAFQDFSGLAVNPQKLVMWFSNNTPDHLKSGISNLLNFKSVSSLGKYLGFPLGSPGRASDFKEIIDRISGKMDLWKSKYLSPMGKITLINSVVTPIASYFMQCLYFPISVCDTLDKLRIHMVAWEKITKPKKLGGLGIHKSHERNLARLAKLYWRTDRNNNRLWAKIGRVALDLSITQNTIIDNIGQFGCLRSLISGPLNLNENDIRALPVDLGSPIEDTTVWSGSLNGNFSLKSAYFLICASSFSWDMDINWAWIWKLECHSRQRIFIWSLLTNGLPIRGSLAMRAPSYKDIPHGTLFIYLLWHIWIARNKKVFENSDFSVANIVFLAKGKAGEFSFLSVDKESGRNQSNHPIQIRWNPSPPNWLKLNTDGSCLSNSAEIGAGGSLRDSMGNWVRCFSIFIGHGNAILAELWGVYHRLLLAYELLISNIVVEANSLVVINLLKASNHDTNHHLSTLIRKCRSILCRFDRVLLQYVHREGNYCADFLARKATSTRCNLVSIQHALPALYHLLLADCLGVETPRRAGIG</sequence>
<comment type="caution">
    <text evidence="2">The sequence shown here is derived from an EMBL/GenBank/DDBJ whole genome shotgun (WGS) entry which is preliminary data.</text>
</comment>
<keyword evidence="2" id="KW-0808">Transferase</keyword>
<keyword evidence="3" id="KW-1185">Reference proteome</keyword>
<evidence type="ECO:0000313" key="2">
    <source>
        <dbReference type="EMBL" id="KAF7803956.1"/>
    </source>
</evidence>
<evidence type="ECO:0000259" key="1">
    <source>
        <dbReference type="Pfam" id="PF13456"/>
    </source>
</evidence>
<dbReference type="SUPFAM" id="SSF56219">
    <property type="entry name" value="DNase I-like"/>
    <property type="match status" value="1"/>
</dbReference>
<dbReference type="PANTHER" id="PTHR33116">
    <property type="entry name" value="REVERSE TRANSCRIPTASE ZINC-BINDING DOMAIN-CONTAINING PROTEIN-RELATED-RELATED"/>
    <property type="match status" value="1"/>
</dbReference>
<dbReference type="Pfam" id="PF13456">
    <property type="entry name" value="RVT_3"/>
    <property type="match status" value="1"/>
</dbReference>
<dbReference type="InterPro" id="IPR002156">
    <property type="entry name" value="RNaseH_domain"/>
</dbReference>